<dbReference type="GO" id="GO:0005783">
    <property type="term" value="C:endoplasmic reticulum"/>
    <property type="evidence" value="ECO:0007669"/>
    <property type="project" value="TreeGrafter"/>
</dbReference>
<protein>
    <submittedName>
        <fullName evidence="1">Uncharacterized protein</fullName>
    </submittedName>
</protein>
<evidence type="ECO:0000313" key="1">
    <source>
        <dbReference type="EMBL" id="VEL11573.1"/>
    </source>
</evidence>
<dbReference type="PANTHER" id="PTHR10730:SF45">
    <property type="entry name" value="PROCOLLAGEN-LYSINE,2-OXOGLUTARATE 5-DIOXYGENASE"/>
    <property type="match status" value="1"/>
</dbReference>
<reference evidence="1" key="1">
    <citation type="submission" date="2018-11" db="EMBL/GenBank/DDBJ databases">
        <authorList>
            <consortium name="Pathogen Informatics"/>
        </authorList>
    </citation>
    <scope>NUCLEOTIDE SEQUENCE</scope>
</reference>
<organism evidence="1 2">
    <name type="scientific">Protopolystoma xenopodis</name>
    <dbReference type="NCBI Taxonomy" id="117903"/>
    <lineage>
        <taxon>Eukaryota</taxon>
        <taxon>Metazoa</taxon>
        <taxon>Spiralia</taxon>
        <taxon>Lophotrochozoa</taxon>
        <taxon>Platyhelminthes</taxon>
        <taxon>Monogenea</taxon>
        <taxon>Polyopisthocotylea</taxon>
        <taxon>Polystomatidea</taxon>
        <taxon>Polystomatidae</taxon>
        <taxon>Protopolystoma</taxon>
    </lineage>
</organism>
<dbReference type="PANTHER" id="PTHR10730">
    <property type="entry name" value="PROCOLLAGEN-LYSINE,2-OXOGLUTARATE 5-DIOXYGENASE/GLYCOSYLTRANSFERASE 25 FAMILY MEMBER"/>
    <property type="match status" value="1"/>
</dbReference>
<dbReference type="AlphaFoldDB" id="A0A3S5CIR3"/>
<dbReference type="EMBL" id="CAAALY010012199">
    <property type="protein sequence ID" value="VEL11573.1"/>
    <property type="molecule type" value="Genomic_DNA"/>
</dbReference>
<sequence>MEFAEAARKKNIFMFLDNREEFGYLIFPDSYNTTHLYNDLWQVIDNPLDWEEQYIHPNYSKLVGTGFQLSDFEQPCPDVFWFPFVTEKFCRQIVEEMEYFGQWSSGKNEDARLEGGYENVPTRDIHMRQVDWEGHWMHILRKYVHPIQKKVFQGYDDIVSAPFLT</sequence>
<accession>A0A3S5CIR3</accession>
<dbReference type="Proteomes" id="UP000784294">
    <property type="component" value="Unassembled WGS sequence"/>
</dbReference>
<evidence type="ECO:0000313" key="2">
    <source>
        <dbReference type="Proteomes" id="UP000784294"/>
    </source>
</evidence>
<gene>
    <name evidence="1" type="ORF">PXEA_LOCUS5013</name>
</gene>
<keyword evidence="2" id="KW-1185">Reference proteome</keyword>
<dbReference type="OrthoDB" id="69177at2759"/>
<proteinExistence type="predicted"/>
<name>A0A3S5CIR3_9PLAT</name>
<comment type="caution">
    <text evidence="1">The sequence shown here is derived from an EMBL/GenBank/DDBJ whole genome shotgun (WGS) entry which is preliminary data.</text>
</comment>
<dbReference type="InterPro" id="IPR050757">
    <property type="entry name" value="Collagen_mod_GT25"/>
</dbReference>
<dbReference type="GO" id="GO:0008475">
    <property type="term" value="F:procollagen-lysine 5-dioxygenase activity"/>
    <property type="evidence" value="ECO:0007669"/>
    <property type="project" value="TreeGrafter"/>
</dbReference>